<dbReference type="NCBIfam" id="NF001109">
    <property type="entry name" value="PRK00136.1"/>
    <property type="match status" value="1"/>
</dbReference>
<dbReference type="InterPro" id="IPR000630">
    <property type="entry name" value="Ribosomal_uS8"/>
</dbReference>
<evidence type="ECO:0000313" key="8">
    <source>
        <dbReference type="Proteomes" id="UP001449582"/>
    </source>
</evidence>
<keyword evidence="5" id="KW-0694">RNA-binding</keyword>
<dbReference type="EMBL" id="BAABQM010000001">
    <property type="protein sequence ID" value="GAA5414478.1"/>
    <property type="molecule type" value="Genomic_DNA"/>
</dbReference>
<evidence type="ECO:0000256" key="6">
    <source>
        <dbReference type="RuleBase" id="RU003660"/>
    </source>
</evidence>
<dbReference type="InterPro" id="IPR047863">
    <property type="entry name" value="Ribosomal_uS8_CS"/>
</dbReference>
<dbReference type="PROSITE" id="PS00053">
    <property type="entry name" value="RIBOSOMAL_S8"/>
    <property type="match status" value="1"/>
</dbReference>
<sequence>MHLDPIAELLTKIRNAKNAHKPHVTVATTNMKSAILSLLEREGYIRDFEVKQLENNKSETVIRLKYNKTTKECSIHGLRQISKPGLRVYAHADELPKVINGLGVAIISTSKGILTDKQARELNVGGEVIAFVW</sequence>
<evidence type="ECO:0000256" key="5">
    <source>
        <dbReference type="HAMAP-Rule" id="MF_01302"/>
    </source>
</evidence>
<comment type="subunit">
    <text evidence="5">Part of the 30S ribosomal subunit. Contacts proteins S5 and S12.</text>
</comment>
<comment type="similarity">
    <text evidence="1 5 6">Belongs to the universal ribosomal protein uS8 family.</text>
</comment>
<evidence type="ECO:0000313" key="7">
    <source>
        <dbReference type="EMBL" id="GAA5414478.1"/>
    </source>
</evidence>
<dbReference type="InterPro" id="IPR035987">
    <property type="entry name" value="Ribosomal_uS8_sf"/>
</dbReference>
<dbReference type="PANTHER" id="PTHR11758">
    <property type="entry name" value="40S RIBOSOMAL PROTEIN S15A"/>
    <property type="match status" value="1"/>
</dbReference>
<keyword evidence="3 5" id="KW-0687">Ribonucleoprotein</keyword>
<evidence type="ECO:0000256" key="2">
    <source>
        <dbReference type="ARBA" id="ARBA00022980"/>
    </source>
</evidence>
<keyword evidence="8" id="KW-1185">Reference proteome</keyword>
<keyword evidence="2 5" id="KW-0689">Ribosomal protein</keyword>
<dbReference type="RefSeq" id="WP_353289644.1">
    <property type="nucleotide sequence ID" value="NZ_BAABQM010000001.1"/>
</dbReference>
<accession>A0ABP9UBD4</accession>
<comment type="caution">
    <text evidence="7">The sequence shown here is derived from an EMBL/GenBank/DDBJ whole genome shotgun (WGS) entry which is preliminary data.</text>
</comment>
<dbReference type="Proteomes" id="UP001449582">
    <property type="component" value="Unassembled WGS sequence"/>
</dbReference>
<gene>
    <name evidence="5 7" type="primary">rpsH</name>
    <name evidence="7" type="ORF">UREOM_1890</name>
</gene>
<keyword evidence="5" id="KW-0699">rRNA-binding</keyword>
<proteinExistence type="inferred from homology"/>
<dbReference type="GO" id="GO:0005840">
    <property type="term" value="C:ribosome"/>
    <property type="evidence" value="ECO:0007669"/>
    <property type="project" value="UniProtKB-KW"/>
</dbReference>
<evidence type="ECO:0000256" key="3">
    <source>
        <dbReference type="ARBA" id="ARBA00023274"/>
    </source>
</evidence>
<evidence type="ECO:0000256" key="4">
    <source>
        <dbReference type="ARBA" id="ARBA00035258"/>
    </source>
</evidence>
<comment type="function">
    <text evidence="5">One of the primary rRNA binding proteins, it binds directly to 16S rRNA central domain where it helps coordinate assembly of the platform of the 30S subunit.</text>
</comment>
<name>A0ABP9UBD4_9BACT</name>
<evidence type="ECO:0000256" key="1">
    <source>
        <dbReference type="ARBA" id="ARBA00006471"/>
    </source>
</evidence>
<dbReference type="Gene3D" id="3.30.1370.30">
    <property type="match status" value="1"/>
</dbReference>
<dbReference type="Gene3D" id="3.30.1490.10">
    <property type="match status" value="1"/>
</dbReference>
<organism evidence="7 8">
    <name type="scientific">Ureaplasma ceti</name>
    <dbReference type="NCBI Taxonomy" id="3119530"/>
    <lineage>
        <taxon>Bacteria</taxon>
        <taxon>Bacillati</taxon>
        <taxon>Mycoplasmatota</taxon>
        <taxon>Mycoplasmoidales</taxon>
        <taxon>Mycoplasmoidaceae</taxon>
        <taxon>Ureaplasma</taxon>
    </lineage>
</organism>
<protein>
    <recommendedName>
        <fullName evidence="4 5">Small ribosomal subunit protein uS8</fullName>
    </recommendedName>
</protein>
<dbReference type="HAMAP" id="MF_01302_B">
    <property type="entry name" value="Ribosomal_uS8_B"/>
    <property type="match status" value="1"/>
</dbReference>
<dbReference type="SUPFAM" id="SSF56047">
    <property type="entry name" value="Ribosomal protein S8"/>
    <property type="match status" value="1"/>
</dbReference>
<dbReference type="Pfam" id="PF00410">
    <property type="entry name" value="Ribosomal_S8"/>
    <property type="match status" value="1"/>
</dbReference>
<reference evidence="7" key="1">
    <citation type="submission" date="2024-02" db="EMBL/GenBank/DDBJ databases">
        <title>Draft genome sequence of new strains in genus Ureaplasma.</title>
        <authorList>
            <person name="Nakajima Y."/>
            <person name="Segawa T."/>
        </authorList>
    </citation>
    <scope>NUCLEOTIDE SEQUENCE [LARGE SCALE GENOMIC DNA]</scope>
    <source>
        <strain evidence="7">OM1</strain>
    </source>
</reference>